<accession>A0A0B4CAS6</accession>
<evidence type="ECO:0000313" key="2">
    <source>
        <dbReference type="EMBL" id="KIC58244.1"/>
    </source>
</evidence>
<name>A0A0B4CAS6_9CAUL</name>
<gene>
    <name evidence="2" type="ORF">RM53_08945</name>
</gene>
<evidence type="ECO:0000313" key="3">
    <source>
        <dbReference type="Proteomes" id="UP000031166"/>
    </source>
</evidence>
<organism evidence="2 3">
    <name type="scientific">Brevundimonas nasdae</name>
    <dbReference type="NCBI Taxonomy" id="172043"/>
    <lineage>
        <taxon>Bacteria</taxon>
        <taxon>Pseudomonadati</taxon>
        <taxon>Pseudomonadota</taxon>
        <taxon>Alphaproteobacteria</taxon>
        <taxon>Caulobacterales</taxon>
        <taxon>Caulobacteraceae</taxon>
        <taxon>Brevundimonas</taxon>
    </lineage>
</organism>
<feature type="chain" id="PRO_5002100432" description="Peptidase M61 catalytic domain-containing protein" evidence="1">
    <location>
        <begin position="25"/>
        <end position="530"/>
    </location>
</feature>
<dbReference type="Proteomes" id="UP000031166">
    <property type="component" value="Unassembled WGS sequence"/>
</dbReference>
<keyword evidence="1" id="KW-0732">Signal</keyword>
<reference evidence="2 3" key="1">
    <citation type="submission" date="2014-12" db="EMBL/GenBank/DDBJ databases">
        <title>Genome sequencing of Brevundimonas nasdae TPW30.</title>
        <authorList>
            <person name="Tan P.W."/>
            <person name="Chan K.-G."/>
        </authorList>
    </citation>
    <scope>NUCLEOTIDE SEQUENCE [LARGE SCALE GENOMIC DNA]</scope>
    <source>
        <strain evidence="2 3">TPW30</strain>
    </source>
</reference>
<feature type="signal peptide" evidence="1">
    <location>
        <begin position="1"/>
        <end position="24"/>
    </location>
</feature>
<evidence type="ECO:0008006" key="4">
    <source>
        <dbReference type="Google" id="ProtNLM"/>
    </source>
</evidence>
<sequence>MTSKLIGLVAALGLAFAAAAPASAQQAAKIEARTAPGGVLVTWKLAQPTTEVAFLDQNTVRTLWKMQTSGPSLSDGVVTSDQPFDAFDILIAPDAAEVDRVYIGLVRVGSGQSLYGPALALKDMDAELTVRAAAGETVTPQSNAIQSYVYVGPTSAVTHDDGGVVVVGDTVPASLRTAMSEGFLAAQGFYGARLGRDLPYAPTLIVTTDSPGPTTYRGDVTDNGVISLRFHGSDWSAPPPDVIEQLSTFVWHETLHLWNSHAVTTKDGASAPWLHEGGAEYGALVAALSTGTIDEAQLKTSLARRLNGCRAALGDRPDAEQRLRTGNAIYHCGVVLQWIADLESRRASDGRTDIFDIWKAMLQAGRAGDGYGVADFRSRLTPDTAVAVLLDGPGPERWTGIQTRLSALGVTLVNRPSPRDLRQAALFHMVDQNCGGEGGFSIDNGRIKLDSGDRCGALSGDPVVVAIEDLDPMSNGQGVFQAVQARCAENLPIRYTLADGKTVEAVCKAPLKAPDLWAVDAMPDLRARRT</sequence>
<proteinExistence type="predicted"/>
<comment type="caution">
    <text evidence="2">The sequence shown here is derived from an EMBL/GenBank/DDBJ whole genome shotgun (WGS) entry which is preliminary data.</text>
</comment>
<dbReference type="EMBL" id="JWSY01000012">
    <property type="protein sequence ID" value="KIC58244.1"/>
    <property type="molecule type" value="Genomic_DNA"/>
</dbReference>
<dbReference type="STRING" id="172043.RM53_08945"/>
<evidence type="ECO:0000256" key="1">
    <source>
        <dbReference type="SAM" id="SignalP"/>
    </source>
</evidence>
<dbReference type="AlphaFoldDB" id="A0A0B4CAS6"/>
<protein>
    <recommendedName>
        <fullName evidence="4">Peptidase M61 catalytic domain-containing protein</fullName>
    </recommendedName>
</protein>
<dbReference type="RefSeq" id="WP_039246043.1">
    <property type="nucleotide sequence ID" value="NZ_JWSY01000012.1"/>
</dbReference>